<protein>
    <submittedName>
        <fullName evidence="1">Uncharacterized protein</fullName>
    </submittedName>
</protein>
<evidence type="ECO:0000313" key="2">
    <source>
        <dbReference type="Proteomes" id="UP000827872"/>
    </source>
</evidence>
<accession>A0ACB8G7C0</accession>
<comment type="caution">
    <text evidence="1">The sequence shown here is derived from an EMBL/GenBank/DDBJ whole genome shotgun (WGS) entry which is preliminary data.</text>
</comment>
<sequence>MQDPNLVEMSSSVEGSNCSFLQCLSAEICTVSFPGAGEEPGRDRSSQNGQLGGLETVQENFPSEDGGGGDFEASWDCLPDAFAAESSNAWGDFESFREVKVDSQSHTPELLENLNGEQTTTRDIDIKDNHFATSCEQIFSRTAGHPRRDACLNVPVKATLNSEDVLKLSFPEVPVPQFSENISGLNEMLETKTEDADIPEHTKMQPW</sequence>
<keyword evidence="2" id="KW-1185">Reference proteome</keyword>
<dbReference type="EMBL" id="CM037615">
    <property type="protein sequence ID" value="KAH8014953.1"/>
    <property type="molecule type" value="Genomic_DNA"/>
</dbReference>
<organism evidence="1 2">
    <name type="scientific">Sphaerodactylus townsendi</name>
    <dbReference type="NCBI Taxonomy" id="933632"/>
    <lineage>
        <taxon>Eukaryota</taxon>
        <taxon>Metazoa</taxon>
        <taxon>Chordata</taxon>
        <taxon>Craniata</taxon>
        <taxon>Vertebrata</taxon>
        <taxon>Euteleostomi</taxon>
        <taxon>Lepidosauria</taxon>
        <taxon>Squamata</taxon>
        <taxon>Bifurcata</taxon>
        <taxon>Gekkota</taxon>
        <taxon>Sphaerodactylidae</taxon>
        <taxon>Sphaerodactylus</taxon>
    </lineage>
</organism>
<reference evidence="1" key="1">
    <citation type="submission" date="2021-08" db="EMBL/GenBank/DDBJ databases">
        <title>The first chromosome-level gecko genome reveals the dynamic sex chromosomes of Neotropical dwarf geckos (Sphaerodactylidae: Sphaerodactylus).</title>
        <authorList>
            <person name="Pinto B.J."/>
            <person name="Keating S.E."/>
            <person name="Gamble T."/>
        </authorList>
    </citation>
    <scope>NUCLEOTIDE SEQUENCE</scope>
    <source>
        <strain evidence="1">TG3544</strain>
    </source>
</reference>
<evidence type="ECO:0000313" key="1">
    <source>
        <dbReference type="EMBL" id="KAH8014953.1"/>
    </source>
</evidence>
<dbReference type="Proteomes" id="UP000827872">
    <property type="component" value="Linkage Group LG02"/>
</dbReference>
<gene>
    <name evidence="1" type="ORF">K3G42_032610</name>
</gene>
<name>A0ACB8G7C0_9SAUR</name>
<proteinExistence type="predicted"/>